<protein>
    <submittedName>
        <fullName evidence="2">Uncharacterized protein</fullName>
    </submittedName>
</protein>
<dbReference type="Proteomes" id="UP000887565">
    <property type="component" value="Unplaced"/>
</dbReference>
<evidence type="ECO:0000313" key="1">
    <source>
        <dbReference type="Proteomes" id="UP000887565"/>
    </source>
</evidence>
<evidence type="ECO:0000313" key="2">
    <source>
        <dbReference type="WBParaSite" id="nRc.2.0.1.t15590-RA"/>
    </source>
</evidence>
<reference evidence="2" key="1">
    <citation type="submission" date="2022-11" db="UniProtKB">
        <authorList>
            <consortium name="WormBaseParasite"/>
        </authorList>
    </citation>
    <scope>IDENTIFICATION</scope>
</reference>
<proteinExistence type="predicted"/>
<dbReference type="AlphaFoldDB" id="A0A915INY8"/>
<sequence>MMLTSSLRACNVSPKALGTLVSDFTVATGCCRAIATCVWAPVIIIDGSMATTAGGCTLGLTCSTARWRASTAGHDGSSSNSILSMRVV</sequence>
<name>A0A915INY8_ROMCU</name>
<accession>A0A915INY8</accession>
<organism evidence="1 2">
    <name type="scientific">Romanomermis culicivorax</name>
    <name type="common">Nematode worm</name>
    <dbReference type="NCBI Taxonomy" id="13658"/>
    <lineage>
        <taxon>Eukaryota</taxon>
        <taxon>Metazoa</taxon>
        <taxon>Ecdysozoa</taxon>
        <taxon>Nematoda</taxon>
        <taxon>Enoplea</taxon>
        <taxon>Dorylaimia</taxon>
        <taxon>Mermithida</taxon>
        <taxon>Mermithoidea</taxon>
        <taxon>Mermithidae</taxon>
        <taxon>Romanomermis</taxon>
    </lineage>
</organism>
<dbReference type="WBParaSite" id="nRc.2.0.1.t15590-RA">
    <property type="protein sequence ID" value="nRc.2.0.1.t15590-RA"/>
    <property type="gene ID" value="nRc.2.0.1.g15590"/>
</dbReference>
<keyword evidence="1" id="KW-1185">Reference proteome</keyword>